<evidence type="ECO:0000259" key="7">
    <source>
        <dbReference type="PROSITE" id="PS51462"/>
    </source>
</evidence>
<keyword evidence="9" id="KW-1185">Reference proteome</keyword>
<keyword evidence="5" id="KW-0460">Magnesium</keyword>
<dbReference type="EMBL" id="VOIH02000004">
    <property type="protein sequence ID" value="KAF3448927.1"/>
    <property type="molecule type" value="Genomic_DNA"/>
</dbReference>
<protein>
    <recommendedName>
        <fullName evidence="7">Nudix hydrolase domain-containing protein</fullName>
    </recommendedName>
</protein>
<accession>A0A8K0MK59</accession>
<reference evidence="8" key="1">
    <citation type="submission" date="2020-03" db="EMBL/GenBank/DDBJ databases">
        <title>A high-quality chromosome-level genome assembly of a woody plant with both climbing and erect habits, Rhamnella rubrinervis.</title>
        <authorList>
            <person name="Lu Z."/>
            <person name="Yang Y."/>
            <person name="Zhu X."/>
            <person name="Sun Y."/>
        </authorList>
    </citation>
    <scope>NUCLEOTIDE SEQUENCE</scope>
    <source>
        <strain evidence="8">BYM</strain>
        <tissue evidence="8">Leaf</tissue>
    </source>
</reference>
<proteinExistence type="predicted"/>
<dbReference type="GO" id="GO:0015937">
    <property type="term" value="P:coenzyme A biosynthetic process"/>
    <property type="evidence" value="ECO:0007669"/>
    <property type="project" value="UniProtKB-ARBA"/>
</dbReference>
<dbReference type="GO" id="GO:0006637">
    <property type="term" value="P:acyl-CoA metabolic process"/>
    <property type="evidence" value="ECO:0007669"/>
    <property type="project" value="UniProtKB-ARBA"/>
</dbReference>
<dbReference type="Pfam" id="PF00293">
    <property type="entry name" value="NUDIX"/>
    <property type="match status" value="1"/>
</dbReference>
<dbReference type="GO" id="GO:0046872">
    <property type="term" value="F:metal ion binding"/>
    <property type="evidence" value="ECO:0007669"/>
    <property type="project" value="UniProtKB-KW"/>
</dbReference>
<organism evidence="8 9">
    <name type="scientific">Rhamnella rubrinervis</name>
    <dbReference type="NCBI Taxonomy" id="2594499"/>
    <lineage>
        <taxon>Eukaryota</taxon>
        <taxon>Viridiplantae</taxon>
        <taxon>Streptophyta</taxon>
        <taxon>Embryophyta</taxon>
        <taxon>Tracheophyta</taxon>
        <taxon>Spermatophyta</taxon>
        <taxon>Magnoliopsida</taxon>
        <taxon>eudicotyledons</taxon>
        <taxon>Gunneridae</taxon>
        <taxon>Pentapetalae</taxon>
        <taxon>rosids</taxon>
        <taxon>fabids</taxon>
        <taxon>Rosales</taxon>
        <taxon>Rhamnaceae</taxon>
        <taxon>rhamnoid group</taxon>
        <taxon>Rhamneae</taxon>
        <taxon>Rhamnella</taxon>
    </lineage>
</organism>
<dbReference type="AlphaFoldDB" id="A0A8K0MK59"/>
<evidence type="ECO:0000313" key="9">
    <source>
        <dbReference type="Proteomes" id="UP000796880"/>
    </source>
</evidence>
<dbReference type="GO" id="GO:0005737">
    <property type="term" value="C:cytoplasm"/>
    <property type="evidence" value="ECO:0007669"/>
    <property type="project" value="UniProtKB-ARBA"/>
</dbReference>
<name>A0A8K0MK59_9ROSA</name>
<dbReference type="Gene3D" id="3.90.79.10">
    <property type="entry name" value="Nucleoside Triphosphate Pyrophosphohydrolase"/>
    <property type="match status" value="1"/>
</dbReference>
<evidence type="ECO:0000256" key="3">
    <source>
        <dbReference type="ARBA" id="ARBA00022723"/>
    </source>
</evidence>
<feature type="domain" description="Nudix hydrolase" evidence="7">
    <location>
        <begin position="64"/>
        <end position="201"/>
    </location>
</feature>
<evidence type="ECO:0000256" key="5">
    <source>
        <dbReference type="ARBA" id="ARBA00022842"/>
    </source>
</evidence>
<comment type="cofactor">
    <cofactor evidence="2">
        <name>Mg(2+)</name>
        <dbReference type="ChEBI" id="CHEBI:18420"/>
    </cofactor>
</comment>
<dbReference type="PANTHER" id="PTHR12992:SF26">
    <property type="entry name" value="NUDIX HYDROLASE 15, MITOCHONDRIAL-LIKE"/>
    <property type="match status" value="1"/>
</dbReference>
<evidence type="ECO:0000256" key="2">
    <source>
        <dbReference type="ARBA" id="ARBA00001946"/>
    </source>
</evidence>
<dbReference type="FunFam" id="3.90.79.10:FF:000036">
    <property type="entry name" value="Nudix hydrolase 11"/>
    <property type="match status" value="1"/>
</dbReference>
<dbReference type="OrthoDB" id="206213at2759"/>
<keyword evidence="6" id="KW-0464">Manganese</keyword>
<dbReference type="CDD" id="cd03426">
    <property type="entry name" value="NUDIX_CoAse_Nudt7"/>
    <property type="match status" value="1"/>
</dbReference>
<dbReference type="SUPFAM" id="SSF55811">
    <property type="entry name" value="Nudix"/>
    <property type="match status" value="1"/>
</dbReference>
<dbReference type="GO" id="GO:0010945">
    <property type="term" value="F:coenzyme A diphosphatase activity"/>
    <property type="evidence" value="ECO:0007669"/>
    <property type="project" value="InterPro"/>
</dbReference>
<dbReference type="GO" id="GO:0015938">
    <property type="term" value="P:coenzyme A catabolic process"/>
    <property type="evidence" value="ECO:0007669"/>
    <property type="project" value="TreeGrafter"/>
</dbReference>
<comment type="caution">
    <text evidence="8">The sequence shown here is derived from an EMBL/GenBank/DDBJ whole genome shotgun (WGS) entry which is preliminary data.</text>
</comment>
<dbReference type="Proteomes" id="UP000796880">
    <property type="component" value="Unassembled WGS sequence"/>
</dbReference>
<dbReference type="GO" id="GO:0008893">
    <property type="term" value="F:guanosine-3',5'-bis(diphosphate) 3'-diphosphatase activity"/>
    <property type="evidence" value="ECO:0007669"/>
    <property type="project" value="UniProtKB-ARBA"/>
</dbReference>
<gene>
    <name evidence="8" type="ORF">FNV43_RR09645</name>
</gene>
<dbReference type="InterPro" id="IPR000086">
    <property type="entry name" value="NUDIX_hydrolase_dom"/>
</dbReference>
<keyword evidence="4" id="KW-0378">Hydrolase</keyword>
<evidence type="ECO:0000313" key="8">
    <source>
        <dbReference type="EMBL" id="KAF3448927.1"/>
    </source>
</evidence>
<keyword evidence="3" id="KW-0479">Metal-binding</keyword>
<comment type="cofactor">
    <cofactor evidence="1">
        <name>Mn(2+)</name>
        <dbReference type="ChEBI" id="CHEBI:29035"/>
    </cofactor>
</comment>
<evidence type="ECO:0000256" key="1">
    <source>
        <dbReference type="ARBA" id="ARBA00001936"/>
    </source>
</evidence>
<dbReference type="PROSITE" id="PS51462">
    <property type="entry name" value="NUDIX"/>
    <property type="match status" value="1"/>
</dbReference>
<dbReference type="PANTHER" id="PTHR12992">
    <property type="entry name" value="NUDIX HYDROLASE"/>
    <property type="match status" value="1"/>
</dbReference>
<evidence type="ECO:0000256" key="4">
    <source>
        <dbReference type="ARBA" id="ARBA00022801"/>
    </source>
</evidence>
<dbReference type="InterPro" id="IPR015797">
    <property type="entry name" value="NUDIX_hydrolase-like_dom_sf"/>
</dbReference>
<sequence>MPVPLSSMEENWGGKKLHRLVEQLKLHKWPRMDEENNEKIGANCGIRNYVTNKNEDFGCVNWRERRAAVLICLFEGSQGELRVILTKRSMNLASHPGDVALPGGKMEETDEDDTATALREAMEEIGLDPSFIHVVGNLEPFISQHQLKVIPVIGVIERIQDFKPLINTSEVDAVSQVLIIMSILAMDIFSGSARVSKELCPIQFSFKAAPLLSHISDSLTKSISLYSPRITRCIRIIKSLAYLLFQRASLFHLRNEHEIYHYTSHSMLCLSLTDYHNGCIQPAQV</sequence>
<evidence type="ECO:0000256" key="6">
    <source>
        <dbReference type="ARBA" id="ARBA00023211"/>
    </source>
</evidence>
<dbReference type="InterPro" id="IPR045121">
    <property type="entry name" value="CoAse"/>
</dbReference>